<reference evidence="3 4" key="1">
    <citation type="journal article" date="2022" name="Nat. Plants">
        <title>Genomes of leafy and leafless Platanthera orchids illuminate the evolution of mycoheterotrophy.</title>
        <authorList>
            <person name="Li M.H."/>
            <person name="Liu K.W."/>
            <person name="Li Z."/>
            <person name="Lu H.C."/>
            <person name="Ye Q.L."/>
            <person name="Zhang D."/>
            <person name="Wang J.Y."/>
            <person name="Li Y.F."/>
            <person name="Zhong Z.M."/>
            <person name="Liu X."/>
            <person name="Yu X."/>
            <person name="Liu D.K."/>
            <person name="Tu X.D."/>
            <person name="Liu B."/>
            <person name="Hao Y."/>
            <person name="Liao X.Y."/>
            <person name="Jiang Y.T."/>
            <person name="Sun W.H."/>
            <person name="Chen J."/>
            <person name="Chen Y.Q."/>
            <person name="Ai Y."/>
            <person name="Zhai J.W."/>
            <person name="Wu S.S."/>
            <person name="Zhou Z."/>
            <person name="Hsiao Y.Y."/>
            <person name="Wu W.L."/>
            <person name="Chen Y.Y."/>
            <person name="Lin Y.F."/>
            <person name="Hsu J.L."/>
            <person name="Li C.Y."/>
            <person name="Wang Z.W."/>
            <person name="Zhao X."/>
            <person name="Zhong W.Y."/>
            <person name="Ma X.K."/>
            <person name="Ma L."/>
            <person name="Huang J."/>
            <person name="Chen G.Z."/>
            <person name="Huang M.Z."/>
            <person name="Huang L."/>
            <person name="Peng D.H."/>
            <person name="Luo Y.B."/>
            <person name="Zou S.Q."/>
            <person name="Chen S.P."/>
            <person name="Lan S."/>
            <person name="Tsai W.C."/>
            <person name="Van de Peer Y."/>
            <person name="Liu Z.J."/>
        </authorList>
    </citation>
    <scope>NUCLEOTIDE SEQUENCE [LARGE SCALE GENOMIC DNA]</scope>
    <source>
        <strain evidence="3">Lor288</strain>
    </source>
</reference>
<evidence type="ECO:0000256" key="2">
    <source>
        <dbReference type="SAM" id="Phobius"/>
    </source>
</evidence>
<evidence type="ECO:0008006" key="5">
    <source>
        <dbReference type="Google" id="ProtNLM"/>
    </source>
</evidence>
<feature type="region of interest" description="Disordered" evidence="1">
    <location>
        <begin position="86"/>
        <end position="109"/>
    </location>
</feature>
<name>A0ABR2MZL8_9ASPA</name>
<gene>
    <name evidence="3" type="ORF">KSP40_PGU017076</name>
</gene>
<accession>A0ABR2MZL8</accession>
<sequence>MPSIPMRRLVMAKFNDHDDDDDEDLEDQIESLMKKIAQFLHTLNKLLAFLLGEELVKLYAIVGVGLGLAAFIRYCLSFRGKMLSKKSSEQSGCSGNPSETSSPAVERQSPNWSKYRLNFGIES</sequence>
<dbReference type="Proteomes" id="UP001412067">
    <property type="component" value="Unassembled WGS sequence"/>
</dbReference>
<keyword evidence="4" id="KW-1185">Reference proteome</keyword>
<keyword evidence="2" id="KW-1133">Transmembrane helix</keyword>
<evidence type="ECO:0000313" key="4">
    <source>
        <dbReference type="Proteomes" id="UP001412067"/>
    </source>
</evidence>
<comment type="caution">
    <text evidence="3">The sequence shown here is derived from an EMBL/GenBank/DDBJ whole genome shotgun (WGS) entry which is preliminary data.</text>
</comment>
<keyword evidence="2" id="KW-0812">Transmembrane</keyword>
<feature type="compositionally biased region" description="Polar residues" evidence="1">
    <location>
        <begin position="89"/>
        <end position="109"/>
    </location>
</feature>
<proteinExistence type="predicted"/>
<evidence type="ECO:0000313" key="3">
    <source>
        <dbReference type="EMBL" id="KAK8969363.1"/>
    </source>
</evidence>
<feature type="transmembrane region" description="Helical" evidence="2">
    <location>
        <begin position="56"/>
        <end position="76"/>
    </location>
</feature>
<evidence type="ECO:0000256" key="1">
    <source>
        <dbReference type="SAM" id="MobiDB-lite"/>
    </source>
</evidence>
<keyword evidence="2" id="KW-0472">Membrane</keyword>
<protein>
    <recommendedName>
        <fullName evidence="5">ATP synthase protein MI25</fullName>
    </recommendedName>
</protein>
<organism evidence="3 4">
    <name type="scientific">Platanthera guangdongensis</name>
    <dbReference type="NCBI Taxonomy" id="2320717"/>
    <lineage>
        <taxon>Eukaryota</taxon>
        <taxon>Viridiplantae</taxon>
        <taxon>Streptophyta</taxon>
        <taxon>Embryophyta</taxon>
        <taxon>Tracheophyta</taxon>
        <taxon>Spermatophyta</taxon>
        <taxon>Magnoliopsida</taxon>
        <taxon>Liliopsida</taxon>
        <taxon>Asparagales</taxon>
        <taxon>Orchidaceae</taxon>
        <taxon>Orchidoideae</taxon>
        <taxon>Orchideae</taxon>
        <taxon>Orchidinae</taxon>
        <taxon>Platanthera</taxon>
    </lineage>
</organism>
<dbReference type="EMBL" id="JBBWWR010000003">
    <property type="protein sequence ID" value="KAK8969363.1"/>
    <property type="molecule type" value="Genomic_DNA"/>
</dbReference>